<dbReference type="CDD" id="cd00190">
    <property type="entry name" value="Tryp_SPc"/>
    <property type="match status" value="1"/>
</dbReference>
<dbReference type="InterPro" id="IPR028994">
    <property type="entry name" value="Integrin_alpha_N"/>
</dbReference>
<dbReference type="Proteomes" id="UP001221686">
    <property type="component" value="Unassembled WGS sequence"/>
</dbReference>
<dbReference type="EMBL" id="JAQNDL010000003">
    <property type="protein sequence ID" value="MDC0721317.1"/>
    <property type="molecule type" value="Genomic_DNA"/>
</dbReference>
<reference evidence="4 5" key="1">
    <citation type="submission" date="2022-11" db="EMBL/GenBank/DDBJ databases">
        <title>Minimal conservation of predation-associated metabolite biosynthetic gene clusters underscores biosynthetic potential of Myxococcota including descriptions for ten novel species: Archangium lansinium sp. nov., Myxococcus landrumus sp. nov., Nannocystis bai.</title>
        <authorList>
            <person name="Ahearne A."/>
            <person name="Stevens C."/>
            <person name="Dowd S."/>
        </authorList>
    </citation>
    <scope>NUCLEOTIDE SEQUENCE [LARGE SCALE GENOMIC DNA]</scope>
    <source>
        <strain evidence="4 5">BB15-2</strain>
    </source>
</reference>
<evidence type="ECO:0000259" key="3">
    <source>
        <dbReference type="PROSITE" id="PS50240"/>
    </source>
</evidence>
<dbReference type="SUPFAM" id="SSF69318">
    <property type="entry name" value="Integrin alpha N-terminal domain"/>
    <property type="match status" value="1"/>
</dbReference>
<feature type="region of interest" description="Disordered" evidence="2">
    <location>
        <begin position="1"/>
        <end position="29"/>
    </location>
</feature>
<evidence type="ECO:0000313" key="4">
    <source>
        <dbReference type="EMBL" id="MDC0721317.1"/>
    </source>
</evidence>
<accession>A0ABT5E630</accession>
<organism evidence="4 5">
    <name type="scientific">Nannocystis bainbridge</name>
    <dbReference type="NCBI Taxonomy" id="2995303"/>
    <lineage>
        <taxon>Bacteria</taxon>
        <taxon>Pseudomonadati</taxon>
        <taxon>Myxococcota</taxon>
        <taxon>Polyangia</taxon>
        <taxon>Nannocystales</taxon>
        <taxon>Nannocystaceae</taxon>
        <taxon>Nannocystis</taxon>
    </lineage>
</organism>
<dbReference type="SUPFAM" id="SSF50494">
    <property type="entry name" value="Trypsin-like serine proteases"/>
    <property type="match status" value="1"/>
</dbReference>
<comment type="caution">
    <text evidence="4">The sequence shown here is derived from an EMBL/GenBank/DDBJ whole genome shotgun (WGS) entry which is preliminary data.</text>
</comment>
<protein>
    <submittedName>
        <fullName evidence="4">FG-GAP-like repeat-containing protein</fullName>
    </submittedName>
</protein>
<feature type="compositionally biased region" description="Basic and acidic residues" evidence="2">
    <location>
        <begin position="11"/>
        <end position="26"/>
    </location>
</feature>
<evidence type="ECO:0000256" key="1">
    <source>
        <dbReference type="ARBA" id="ARBA00022729"/>
    </source>
</evidence>
<evidence type="ECO:0000313" key="5">
    <source>
        <dbReference type="Proteomes" id="UP001221686"/>
    </source>
</evidence>
<dbReference type="InterPro" id="IPR001254">
    <property type="entry name" value="Trypsin_dom"/>
</dbReference>
<dbReference type="InterPro" id="IPR051333">
    <property type="entry name" value="CLIP_Serine_Protease"/>
</dbReference>
<keyword evidence="5" id="KW-1185">Reference proteome</keyword>
<dbReference type="Pfam" id="PF13517">
    <property type="entry name" value="FG-GAP_3"/>
    <property type="match status" value="2"/>
</dbReference>
<dbReference type="PANTHER" id="PTHR24260">
    <property type="match status" value="1"/>
</dbReference>
<dbReference type="PANTHER" id="PTHR24260:SF136">
    <property type="entry name" value="GH08193P-RELATED"/>
    <property type="match status" value="1"/>
</dbReference>
<keyword evidence="1" id="KW-0732">Signal</keyword>
<dbReference type="InterPro" id="IPR043504">
    <property type="entry name" value="Peptidase_S1_PA_chymotrypsin"/>
</dbReference>
<proteinExistence type="predicted"/>
<dbReference type="Gene3D" id="2.40.10.10">
    <property type="entry name" value="Trypsin-like serine proteases"/>
    <property type="match status" value="1"/>
</dbReference>
<dbReference type="SMART" id="SM00020">
    <property type="entry name" value="Tryp_SPc"/>
    <property type="match status" value="1"/>
</dbReference>
<name>A0ABT5E630_9BACT</name>
<feature type="domain" description="Peptidase S1" evidence="3">
    <location>
        <begin position="92"/>
        <end position="341"/>
    </location>
</feature>
<dbReference type="PROSITE" id="PS50240">
    <property type="entry name" value="TRYPSIN_DOM"/>
    <property type="match status" value="1"/>
</dbReference>
<dbReference type="Gene3D" id="2.40.128.340">
    <property type="match status" value="1"/>
</dbReference>
<dbReference type="InterPro" id="IPR013517">
    <property type="entry name" value="FG-GAP"/>
</dbReference>
<gene>
    <name evidence="4" type="ORF">POL25_30700</name>
</gene>
<dbReference type="InterPro" id="IPR009003">
    <property type="entry name" value="Peptidase_S1_PA"/>
</dbReference>
<sequence length="646" mass="67509">MSRQTPTSGARDLRDASSDGRSHETDTMQSRTFLSATLATLLPAIAACDSDAATDTDDALLAGEDTTDTDDGAAIELDARDVLAADSEPATIVGGQPAAAGEFPFMATIEVDTPTGLRICGGTLVAPARILTSAACITDYGAVALPGQMTVGIGDIGFSVTASDEIRSVSQVVVHPKYVPALPRHDNPYALAVLVLSSPSSFAPVEIASPFGPSDRAKWLPGALVTALGWGDLIPGGLGSFSLQKIQLPVLTDTDTGAQWLDGDYDPALHVMAGSPPAGACDGDEGGPLLVQTAAGWKQIGVHLYTSGCDLDYQPYDFVSPSLFSRIGAPTLHRWLRTVLHETPAVGDVDGDGRADIVTFTHGDSSYGPLDVYVALSNGATFGTAQKWHDWWAHRGHTPMLGDFDGDGRADIWAFTDKQVWVRRSRGFDFNGGGYETPVGSTTAVSIGAVGDVSGDGRADAVVFANDGTGDVHVMLATTSGFGAKTKWHDAFSYAGETPMLADMNGDGRADLVSATQGMSGRELRVALSTGSSFGARATWRINHIQASEVPALGDFNGDGKHDVLRFIGNGVVSAANSTGAGLSAETLRRLDFGDYGDVLRIGDVDGDGKDDLLRFTQDVAADVFVARSNGTIFDAPYLAHGFFSP</sequence>
<dbReference type="Pfam" id="PF00089">
    <property type="entry name" value="Trypsin"/>
    <property type="match status" value="1"/>
</dbReference>
<dbReference type="Gene3D" id="2.130.10.130">
    <property type="entry name" value="Integrin alpha, N-terminal"/>
    <property type="match status" value="1"/>
</dbReference>
<evidence type="ECO:0000256" key="2">
    <source>
        <dbReference type="SAM" id="MobiDB-lite"/>
    </source>
</evidence>